<dbReference type="AlphaFoldDB" id="V9DLS6"/>
<organism evidence="4 5">
    <name type="scientific">Cladophialophora carrionii CBS 160.54</name>
    <dbReference type="NCBI Taxonomy" id="1279043"/>
    <lineage>
        <taxon>Eukaryota</taxon>
        <taxon>Fungi</taxon>
        <taxon>Dikarya</taxon>
        <taxon>Ascomycota</taxon>
        <taxon>Pezizomycotina</taxon>
        <taxon>Eurotiomycetes</taxon>
        <taxon>Chaetothyriomycetidae</taxon>
        <taxon>Chaetothyriales</taxon>
        <taxon>Herpotrichiellaceae</taxon>
        <taxon>Cladophialophora</taxon>
    </lineage>
</organism>
<dbReference type="RefSeq" id="XP_008721884.1">
    <property type="nucleotide sequence ID" value="XM_008723662.1"/>
</dbReference>
<keyword evidence="1 2" id="KW-0732">Signal</keyword>
<evidence type="ECO:0000313" key="5">
    <source>
        <dbReference type="Proteomes" id="UP000030678"/>
    </source>
</evidence>
<evidence type="ECO:0000259" key="3">
    <source>
        <dbReference type="Pfam" id="PF10342"/>
    </source>
</evidence>
<feature type="signal peptide" evidence="2">
    <location>
        <begin position="1"/>
        <end position="20"/>
    </location>
</feature>
<dbReference type="GeneID" id="19978752"/>
<dbReference type="InterPro" id="IPR018466">
    <property type="entry name" value="Kre9/Knh1-like_N"/>
</dbReference>
<dbReference type="OrthoDB" id="4161289at2759"/>
<feature type="domain" description="Yeast cell wall synthesis Kre9/Knh1-like N-terminal" evidence="3">
    <location>
        <begin position="25"/>
        <end position="100"/>
    </location>
</feature>
<evidence type="ECO:0000313" key="4">
    <source>
        <dbReference type="EMBL" id="ETI27810.1"/>
    </source>
</evidence>
<dbReference type="HOGENOM" id="CLU_101427_0_0_1"/>
<proteinExistence type="predicted"/>
<accession>V9DLS6</accession>
<reference evidence="4 5" key="1">
    <citation type="submission" date="2013-03" db="EMBL/GenBank/DDBJ databases">
        <title>The Genome Sequence of Cladophialophora carrionii CBS 160.54.</title>
        <authorList>
            <consortium name="The Broad Institute Genomics Platform"/>
            <person name="Cuomo C."/>
            <person name="de Hoog S."/>
            <person name="Gorbushina A."/>
            <person name="Walker B."/>
            <person name="Young S.K."/>
            <person name="Zeng Q."/>
            <person name="Gargeya S."/>
            <person name="Fitzgerald M."/>
            <person name="Haas B."/>
            <person name="Abouelleil A."/>
            <person name="Allen A.W."/>
            <person name="Alvarado L."/>
            <person name="Arachchi H.M."/>
            <person name="Berlin A.M."/>
            <person name="Chapman S.B."/>
            <person name="Gainer-Dewar J."/>
            <person name="Goldberg J."/>
            <person name="Griggs A."/>
            <person name="Gujja S."/>
            <person name="Hansen M."/>
            <person name="Howarth C."/>
            <person name="Imamovic A."/>
            <person name="Ireland A."/>
            <person name="Larimer J."/>
            <person name="McCowan C."/>
            <person name="Murphy C."/>
            <person name="Pearson M."/>
            <person name="Poon T.W."/>
            <person name="Priest M."/>
            <person name="Roberts A."/>
            <person name="Saif S."/>
            <person name="Shea T."/>
            <person name="Sisk P."/>
            <person name="Sykes S."/>
            <person name="Wortman J."/>
            <person name="Nusbaum C."/>
            <person name="Birren B."/>
        </authorList>
    </citation>
    <scope>NUCLEOTIDE SEQUENCE [LARGE SCALE GENOMIC DNA]</scope>
    <source>
        <strain evidence="4 5">CBS 160.54</strain>
    </source>
</reference>
<protein>
    <recommendedName>
        <fullName evidence="3">Yeast cell wall synthesis Kre9/Knh1-like N-terminal domain-containing protein</fullName>
    </recommendedName>
</protein>
<gene>
    <name evidence="4" type="ORF">G647_00259</name>
</gene>
<evidence type="ECO:0000256" key="2">
    <source>
        <dbReference type="SAM" id="SignalP"/>
    </source>
</evidence>
<dbReference type="VEuPathDB" id="FungiDB:G647_00259"/>
<dbReference type="Pfam" id="PF10342">
    <property type="entry name" value="Kre9_KNH"/>
    <property type="match status" value="1"/>
</dbReference>
<evidence type="ECO:0000256" key="1">
    <source>
        <dbReference type="ARBA" id="ARBA00022729"/>
    </source>
</evidence>
<name>V9DLS6_9EURO</name>
<dbReference type="EMBL" id="KB822697">
    <property type="protein sequence ID" value="ETI27810.1"/>
    <property type="molecule type" value="Genomic_DNA"/>
</dbReference>
<dbReference type="Proteomes" id="UP000030678">
    <property type="component" value="Unassembled WGS sequence"/>
</dbReference>
<feature type="chain" id="PRO_5004774703" description="Yeast cell wall synthesis Kre9/Knh1-like N-terminal domain-containing protein" evidence="2">
    <location>
        <begin position="21"/>
        <end position="236"/>
    </location>
</feature>
<sequence length="236" mass="23332">MRFILHLSSWMAALIVVSSALKFSSPTSGAVIDPTQAITILWSVSYTDPSVIDLKLSNSDSDADLTLATGVVSYTGTYIVPAGTIPGSGSGYVLVAVGNGATLAQVAGLSLGDTGDQNSAIADVTLISTQTVVPTPAGPTTLGATDDTSRAVPTASIDSVGVTTLSGTAGESQFVASIARTDSSFVTSTASRTSISSSSATATAGSTNTASGQRRLDGELVLGAAGIVAGIVALLA</sequence>